<keyword evidence="1" id="KW-1133">Transmembrane helix</keyword>
<keyword evidence="1" id="KW-0472">Membrane</keyword>
<protein>
    <submittedName>
        <fullName evidence="2">Uncharacterized protein</fullName>
    </submittedName>
</protein>
<keyword evidence="1" id="KW-0812">Transmembrane</keyword>
<evidence type="ECO:0000313" key="3">
    <source>
        <dbReference type="Proteomes" id="UP000681341"/>
    </source>
</evidence>
<feature type="transmembrane region" description="Helical" evidence="1">
    <location>
        <begin position="37"/>
        <end position="55"/>
    </location>
</feature>
<comment type="caution">
    <text evidence="2">The sequence shown here is derived from an EMBL/GenBank/DDBJ whole genome shotgun (WGS) entry which is preliminary data.</text>
</comment>
<dbReference type="Proteomes" id="UP000681341">
    <property type="component" value="Unassembled WGS sequence"/>
</dbReference>
<reference evidence="2 3" key="1">
    <citation type="submission" date="2021-03" db="EMBL/GenBank/DDBJ databases">
        <title>Glycomyces sp. nov., a novel actinomycete isolated from soil.</title>
        <authorList>
            <person name="Yang X."/>
            <person name="Xu X."/>
        </authorList>
    </citation>
    <scope>NUCLEOTIDE SEQUENCE [LARGE SCALE GENOMIC DNA]</scope>
    <source>
        <strain evidence="2 3">NEAU-S30</strain>
    </source>
</reference>
<dbReference type="EMBL" id="JAGFNP010000002">
    <property type="protein sequence ID" value="MBO3732133.1"/>
    <property type="molecule type" value="Genomic_DNA"/>
</dbReference>
<keyword evidence="3" id="KW-1185">Reference proteome</keyword>
<organism evidence="2 3">
    <name type="scientific">Glycomyces niveus</name>
    <dbReference type="NCBI Taxonomy" id="2820287"/>
    <lineage>
        <taxon>Bacteria</taxon>
        <taxon>Bacillati</taxon>
        <taxon>Actinomycetota</taxon>
        <taxon>Actinomycetes</taxon>
        <taxon>Glycomycetales</taxon>
        <taxon>Glycomycetaceae</taxon>
        <taxon>Glycomyces</taxon>
    </lineage>
</organism>
<gene>
    <name evidence="2" type="ORF">J5V16_04805</name>
</gene>
<evidence type="ECO:0000313" key="2">
    <source>
        <dbReference type="EMBL" id="MBO3732133.1"/>
    </source>
</evidence>
<name>A0ABS3U041_9ACTN</name>
<dbReference type="RefSeq" id="WP_208494921.1">
    <property type="nucleotide sequence ID" value="NZ_JAGFNP010000002.1"/>
</dbReference>
<evidence type="ECO:0000256" key="1">
    <source>
        <dbReference type="SAM" id="Phobius"/>
    </source>
</evidence>
<proteinExistence type="predicted"/>
<sequence length="62" mass="6685">MDFMRRNARWIALIALLVVLAPFIAQMFNALFAVDTLLVAVILLGAIAVAVVVLARSSNGED</sequence>
<accession>A0ABS3U041</accession>